<dbReference type="OrthoDB" id="9813682at2"/>
<evidence type="ECO:0000313" key="3">
    <source>
        <dbReference type="Proteomes" id="UP000027336"/>
    </source>
</evidence>
<dbReference type="SUPFAM" id="SSF52402">
    <property type="entry name" value="Adenine nucleotide alpha hydrolases-like"/>
    <property type="match status" value="1"/>
</dbReference>
<reference evidence="2 3" key="1">
    <citation type="submission" date="2012-04" db="EMBL/GenBank/DDBJ databases">
        <title>The Genome Sequence of Bartonella rochalimae BMGH.</title>
        <authorList>
            <consortium name="The Broad Institute Genome Sequencing Platform"/>
            <consortium name="The Broad Institute Genome Sequencing Center for Infectious Disease"/>
            <person name="Feldgarden M."/>
            <person name="Kirby J."/>
            <person name="Kosoy M."/>
            <person name="Birtles R."/>
            <person name="Probert W.S."/>
            <person name="Chiaraviglio L."/>
            <person name="Walker B."/>
            <person name="Young S.K."/>
            <person name="Zeng Q."/>
            <person name="Gargeya S."/>
            <person name="Fitzgerald M."/>
            <person name="Haas B."/>
            <person name="Abouelleil A."/>
            <person name="Alvarado L."/>
            <person name="Arachchi H.M."/>
            <person name="Berlin A.M."/>
            <person name="Chapman S.B."/>
            <person name="Goldberg J."/>
            <person name="Griggs A."/>
            <person name="Gujja S."/>
            <person name="Hansen M."/>
            <person name="Howarth C."/>
            <person name="Imamovic A."/>
            <person name="Larimer J."/>
            <person name="McCowen C."/>
            <person name="Montmayeur A."/>
            <person name="Murphy C."/>
            <person name="Neiman D."/>
            <person name="Pearson M."/>
            <person name="Priest M."/>
            <person name="Roberts A."/>
            <person name="Saif S."/>
            <person name="Shea T."/>
            <person name="Sisk P."/>
            <person name="Sykes S."/>
            <person name="Wortman J."/>
            <person name="Nusbaum C."/>
            <person name="Birren B."/>
        </authorList>
    </citation>
    <scope>NUCLEOTIDE SEQUENCE [LARGE SCALE GENOMIC DNA]</scope>
    <source>
        <strain evidence="2 3">ATCC BAA-1498</strain>
    </source>
</reference>
<dbReference type="Proteomes" id="UP000027336">
    <property type="component" value="Unassembled WGS sequence"/>
</dbReference>
<comment type="caution">
    <text evidence="2">The sequence shown here is derived from an EMBL/GenBank/DDBJ whole genome shotgun (WGS) entry which is preliminary data.</text>
</comment>
<feature type="domain" description="UspA" evidence="1">
    <location>
        <begin position="14"/>
        <end position="137"/>
    </location>
</feature>
<dbReference type="InterPro" id="IPR006016">
    <property type="entry name" value="UspA"/>
</dbReference>
<dbReference type="InterPro" id="IPR014729">
    <property type="entry name" value="Rossmann-like_a/b/a_fold"/>
</dbReference>
<protein>
    <recommendedName>
        <fullName evidence="1">UspA domain-containing protein</fullName>
    </recommendedName>
</protein>
<keyword evidence="3" id="KW-1185">Reference proteome</keyword>
<dbReference type="eggNOG" id="COG0589">
    <property type="taxonomic scope" value="Bacteria"/>
</dbReference>
<proteinExistence type="predicted"/>
<dbReference type="EMBL" id="AHPK01000018">
    <property type="protein sequence ID" value="KEC54231.1"/>
    <property type="molecule type" value="Genomic_DNA"/>
</dbReference>
<dbReference type="PATRIC" id="fig|685782.3.peg.1160"/>
<evidence type="ECO:0000259" key="1">
    <source>
        <dbReference type="Pfam" id="PF00582"/>
    </source>
</evidence>
<gene>
    <name evidence="2" type="ORF">O99_01112</name>
</gene>
<dbReference type="Gene3D" id="3.40.50.620">
    <property type="entry name" value="HUPs"/>
    <property type="match status" value="1"/>
</dbReference>
<dbReference type="RefSeq" id="WP_035007098.1">
    <property type="nucleotide sequence ID" value="NZ_KL407338.1"/>
</dbReference>
<evidence type="ECO:0000313" key="2">
    <source>
        <dbReference type="EMBL" id="KEC54231.1"/>
    </source>
</evidence>
<accession>A0A067W5X0</accession>
<organism evidence="2 3">
    <name type="scientific">Bartonella rochalimae ATCC BAA-1498</name>
    <dbReference type="NCBI Taxonomy" id="685782"/>
    <lineage>
        <taxon>Bacteria</taxon>
        <taxon>Pseudomonadati</taxon>
        <taxon>Pseudomonadota</taxon>
        <taxon>Alphaproteobacteria</taxon>
        <taxon>Hyphomicrobiales</taxon>
        <taxon>Bartonellaceae</taxon>
        <taxon>Bartonella</taxon>
    </lineage>
</organism>
<sequence length="163" mass="18214">MLSKRKSQEINHKRKILVIIDETPECRRAVIFAAQHAKNTNGTLILLSIIDNSRFQPFLGVDKVMRMESAAHACVILEKIADDVRTTQALEAETIMREGEKINEIFKLINEDQDIALIVLAASCHTERPGPLIQSIAYRGSTFPVPVTIIPSDLPEEEIKVVA</sequence>
<dbReference type="HOGENOM" id="CLU_117163_0_0_5"/>
<dbReference type="Pfam" id="PF00582">
    <property type="entry name" value="Usp"/>
    <property type="match status" value="1"/>
</dbReference>
<dbReference type="CDD" id="cd00293">
    <property type="entry name" value="USP-like"/>
    <property type="match status" value="1"/>
</dbReference>
<name>A0A067W5X0_9HYPH</name>
<dbReference type="AlphaFoldDB" id="A0A067W5X0"/>